<feature type="compositionally biased region" description="Basic and acidic residues" evidence="1">
    <location>
        <begin position="24"/>
        <end position="33"/>
    </location>
</feature>
<sequence length="207" mass="23033">MIGSRQEVQALVLSPALFPQRQRWRDVGRDQSVGREVQAARPPQSQRGRLAGDRRCRQQPRPGALDRRKLQESDQKGETRYEREKAAGLSSWIFFKRLDKLLRPASDAEDVWELWELEEAVMETAGPVAELARKLRGFEAQMKELTGRGSDELVQALDRLEQAWSGFAASVADAAAAEDDSSKTEEDLGANGWSGDQDDPVDGAAGR</sequence>
<feature type="region of interest" description="Disordered" evidence="1">
    <location>
        <begin position="174"/>
        <end position="207"/>
    </location>
</feature>
<dbReference type="EMBL" id="LR862145">
    <property type="protein sequence ID" value="CAD1826082.1"/>
    <property type="molecule type" value="Genomic_DNA"/>
</dbReference>
<protein>
    <submittedName>
        <fullName evidence="2">Uncharacterized protein</fullName>
    </submittedName>
</protein>
<gene>
    <name evidence="2" type="ORF">CB5_LOCUS9293</name>
</gene>
<reference evidence="2" key="1">
    <citation type="submission" date="2020-07" db="EMBL/GenBank/DDBJ databases">
        <authorList>
            <person name="Lin J."/>
        </authorList>
    </citation>
    <scope>NUCLEOTIDE SEQUENCE</scope>
</reference>
<evidence type="ECO:0000313" key="2">
    <source>
        <dbReference type="EMBL" id="CAD1826082.1"/>
    </source>
</evidence>
<name>A0A6V7P5L6_ANACO</name>
<dbReference type="AlphaFoldDB" id="A0A6V7P5L6"/>
<accession>A0A6V7P5L6</accession>
<feature type="compositionally biased region" description="Basic and acidic residues" evidence="1">
    <location>
        <begin position="64"/>
        <end position="82"/>
    </location>
</feature>
<proteinExistence type="predicted"/>
<feature type="region of interest" description="Disordered" evidence="1">
    <location>
        <begin position="24"/>
        <end position="82"/>
    </location>
</feature>
<evidence type="ECO:0000256" key="1">
    <source>
        <dbReference type="SAM" id="MobiDB-lite"/>
    </source>
</evidence>
<organism evidence="2">
    <name type="scientific">Ananas comosus var. bracteatus</name>
    <name type="common">red pineapple</name>
    <dbReference type="NCBI Taxonomy" id="296719"/>
    <lineage>
        <taxon>Eukaryota</taxon>
        <taxon>Viridiplantae</taxon>
        <taxon>Streptophyta</taxon>
        <taxon>Embryophyta</taxon>
        <taxon>Tracheophyta</taxon>
        <taxon>Spermatophyta</taxon>
        <taxon>Magnoliopsida</taxon>
        <taxon>Liliopsida</taxon>
        <taxon>Poales</taxon>
        <taxon>Bromeliaceae</taxon>
        <taxon>Bromelioideae</taxon>
        <taxon>Ananas</taxon>
    </lineage>
</organism>